<comment type="similarity">
    <text evidence="2">Belongs to the ammonium transporter (TC 2.A.49) family. Rh subfamily.</text>
</comment>
<reference evidence="8 9" key="1">
    <citation type="journal article" date="2012" name="Genome Biol.">
        <title>The genome of the polar eukaryotic microalga coccomyxa subellipsoidea reveals traits of cold adaptation.</title>
        <authorList>
            <person name="Blanc G."/>
            <person name="Agarkova I."/>
            <person name="Grimwood J."/>
            <person name="Kuo A."/>
            <person name="Brueggeman A."/>
            <person name="Dunigan D."/>
            <person name="Gurnon J."/>
            <person name="Ladunga I."/>
            <person name="Lindquist E."/>
            <person name="Lucas S."/>
            <person name="Pangilinan J."/>
            <person name="Proschold T."/>
            <person name="Salamov A."/>
            <person name="Schmutz J."/>
            <person name="Weeks D."/>
            <person name="Yamada T."/>
            <person name="Claverie J.M."/>
            <person name="Grigoriev I."/>
            <person name="Van Etten J."/>
            <person name="Lomsadze A."/>
            <person name="Borodovsky M."/>
        </authorList>
    </citation>
    <scope>NUCLEOTIDE SEQUENCE [LARGE SCALE GENOMIC DNA]</scope>
    <source>
        <strain evidence="8 9">C-169</strain>
    </source>
</reference>
<dbReference type="GO" id="GO:0008519">
    <property type="term" value="F:ammonium channel activity"/>
    <property type="evidence" value="ECO:0007669"/>
    <property type="project" value="InterPro"/>
</dbReference>
<comment type="subcellular location">
    <subcellularLocation>
        <location evidence="1">Membrane</location>
        <topology evidence="1">Multi-pass membrane protein</topology>
    </subcellularLocation>
</comment>
<dbReference type="PANTHER" id="PTHR11730:SF60">
    <property type="entry name" value="RH50, ISOFORM D"/>
    <property type="match status" value="1"/>
</dbReference>
<dbReference type="InterPro" id="IPR029020">
    <property type="entry name" value="Ammonium/urea_transptr"/>
</dbReference>
<dbReference type="OrthoDB" id="534912at2759"/>
<dbReference type="GO" id="GO:0005886">
    <property type="term" value="C:plasma membrane"/>
    <property type="evidence" value="ECO:0007669"/>
    <property type="project" value="InterPro"/>
</dbReference>
<evidence type="ECO:0000256" key="6">
    <source>
        <dbReference type="SAM" id="Phobius"/>
    </source>
</evidence>
<dbReference type="RefSeq" id="XP_005649419.1">
    <property type="nucleotide sequence ID" value="XM_005649362.1"/>
</dbReference>
<keyword evidence="4 6" id="KW-1133">Transmembrane helix</keyword>
<dbReference type="Gene3D" id="1.10.3430.10">
    <property type="entry name" value="Ammonium transporter AmtB like domains"/>
    <property type="match status" value="1"/>
</dbReference>
<keyword evidence="9" id="KW-1185">Reference proteome</keyword>
<keyword evidence="5 6" id="KW-0472">Membrane</keyword>
<dbReference type="PRINTS" id="PR00342">
    <property type="entry name" value="RHESUSRHD"/>
</dbReference>
<evidence type="ECO:0000256" key="3">
    <source>
        <dbReference type="ARBA" id="ARBA00022692"/>
    </source>
</evidence>
<evidence type="ECO:0000313" key="8">
    <source>
        <dbReference type="EMBL" id="EIE24875.1"/>
    </source>
</evidence>
<keyword evidence="3 6" id="KW-0812">Transmembrane</keyword>
<dbReference type="Pfam" id="PF00909">
    <property type="entry name" value="Ammonium_transp"/>
    <property type="match status" value="1"/>
</dbReference>
<evidence type="ECO:0000256" key="2">
    <source>
        <dbReference type="ARBA" id="ARBA00011036"/>
    </source>
</evidence>
<feature type="transmembrane region" description="Helical" evidence="6">
    <location>
        <begin position="27"/>
        <end position="46"/>
    </location>
</feature>
<proteinExistence type="inferred from homology"/>
<comment type="caution">
    <text evidence="8">The sequence shown here is derived from an EMBL/GenBank/DDBJ whole genome shotgun (WGS) entry which is preliminary data.</text>
</comment>
<evidence type="ECO:0000256" key="1">
    <source>
        <dbReference type="ARBA" id="ARBA00004141"/>
    </source>
</evidence>
<sequence>MAPTSDETAVPLLSGHAHPTWNLRTTFSAPLAVILAALLGVFIAYVKYPELESTDAHVNQYYMYYIHVAIMIFVGFGYLMTFLRRYSYSAVGLNYLTSAVVMLEAIVFVGLVQQVIFGDLSYIELNLPLLIDSAFAAGAAMISFGAVLGKVSPAQITLLLVLQVPIYAFNAHLATEVFGGLDVGGSITIHAFGAYYGLASALVLAPVAAGSSHPKNGASYVSDMTAMIGTIFLFIFWPSFNGALASGVPGTISPGPFQQFNCIINTVISLLGATIITFIASAFVGGKFDMVHIQNATLAGGVAIGSAANLMVGPGGALGVGILAGLISTLGYAYLSPMLEAKIGLRDTCGVHNLHGMPGILGGLVAAVTAVLAPEANAPVMKYGGSTQALYQLAALGSTLVIAIVGGLLMGLLVAKLDVAVAGQELSHEHLFEDCVYWHEVEPEEAEGHAAVNGTAAEE</sequence>
<accession>I0Z2K6</accession>
<feature type="transmembrane region" description="Helical" evidence="6">
    <location>
        <begin position="356"/>
        <end position="373"/>
    </location>
</feature>
<dbReference type="PANTHER" id="PTHR11730">
    <property type="entry name" value="AMMONIUM TRANSPORTER"/>
    <property type="match status" value="1"/>
</dbReference>
<feature type="transmembrane region" description="Helical" evidence="6">
    <location>
        <begin position="393"/>
        <end position="415"/>
    </location>
</feature>
<feature type="transmembrane region" description="Helical" evidence="6">
    <location>
        <begin position="95"/>
        <end position="117"/>
    </location>
</feature>
<dbReference type="GO" id="GO:0097272">
    <property type="term" value="P:ammonium homeostasis"/>
    <property type="evidence" value="ECO:0007669"/>
    <property type="project" value="TreeGrafter"/>
</dbReference>
<dbReference type="AlphaFoldDB" id="I0Z2K6"/>
<feature type="transmembrane region" description="Helical" evidence="6">
    <location>
        <begin position="156"/>
        <end position="175"/>
    </location>
</feature>
<dbReference type="SUPFAM" id="SSF111352">
    <property type="entry name" value="Ammonium transporter"/>
    <property type="match status" value="1"/>
</dbReference>
<feature type="transmembrane region" description="Helical" evidence="6">
    <location>
        <begin position="187"/>
        <end position="208"/>
    </location>
</feature>
<feature type="transmembrane region" description="Helical" evidence="6">
    <location>
        <begin position="296"/>
        <end position="312"/>
    </location>
</feature>
<dbReference type="eggNOG" id="KOG3796">
    <property type="taxonomic scope" value="Eukaryota"/>
</dbReference>
<organism evidence="8 9">
    <name type="scientific">Coccomyxa subellipsoidea (strain C-169)</name>
    <name type="common">Green microalga</name>
    <dbReference type="NCBI Taxonomy" id="574566"/>
    <lineage>
        <taxon>Eukaryota</taxon>
        <taxon>Viridiplantae</taxon>
        <taxon>Chlorophyta</taxon>
        <taxon>core chlorophytes</taxon>
        <taxon>Trebouxiophyceae</taxon>
        <taxon>Trebouxiophyceae incertae sedis</taxon>
        <taxon>Coccomyxaceae</taxon>
        <taxon>Coccomyxa</taxon>
        <taxon>Coccomyxa subellipsoidea</taxon>
    </lineage>
</organism>
<dbReference type="EMBL" id="AGSI01000005">
    <property type="protein sequence ID" value="EIE24875.1"/>
    <property type="molecule type" value="Genomic_DNA"/>
</dbReference>
<feature type="transmembrane region" description="Helical" evidence="6">
    <location>
        <begin position="129"/>
        <end position="149"/>
    </location>
</feature>
<evidence type="ECO:0000256" key="4">
    <source>
        <dbReference type="ARBA" id="ARBA00022989"/>
    </source>
</evidence>
<evidence type="ECO:0000256" key="5">
    <source>
        <dbReference type="ARBA" id="ARBA00023136"/>
    </source>
</evidence>
<protein>
    <submittedName>
        <fullName evidence="8">Rh-like protein/ammonium transporter</fullName>
    </submittedName>
</protein>
<dbReference type="InterPro" id="IPR024041">
    <property type="entry name" value="NH4_transpt_AmtB-like_dom"/>
</dbReference>
<feature type="transmembrane region" description="Helical" evidence="6">
    <location>
        <begin position="263"/>
        <end position="284"/>
    </location>
</feature>
<name>I0Z2K6_COCSC</name>
<dbReference type="GeneID" id="17042876"/>
<feature type="transmembrane region" description="Helical" evidence="6">
    <location>
        <begin position="61"/>
        <end position="83"/>
    </location>
</feature>
<gene>
    <name evidence="8" type="ORF">COCSUDRAFT_65572</name>
</gene>
<feature type="domain" description="Ammonium transporter AmtB-like" evidence="7">
    <location>
        <begin position="48"/>
        <end position="422"/>
    </location>
</feature>
<dbReference type="InterPro" id="IPR002229">
    <property type="entry name" value="RhesusRHD"/>
</dbReference>
<dbReference type="KEGG" id="csl:COCSUDRAFT_65572"/>
<evidence type="ECO:0000259" key="7">
    <source>
        <dbReference type="Pfam" id="PF00909"/>
    </source>
</evidence>
<feature type="transmembrane region" description="Helical" evidence="6">
    <location>
        <begin position="318"/>
        <end position="335"/>
    </location>
</feature>
<evidence type="ECO:0000313" key="9">
    <source>
        <dbReference type="Proteomes" id="UP000007264"/>
    </source>
</evidence>
<dbReference type="Proteomes" id="UP000007264">
    <property type="component" value="Unassembled WGS sequence"/>
</dbReference>